<dbReference type="AlphaFoldDB" id="A0A0F9L410"/>
<evidence type="ECO:0000313" key="1">
    <source>
        <dbReference type="EMBL" id="KKM45584.1"/>
    </source>
</evidence>
<organism evidence="1">
    <name type="scientific">marine sediment metagenome</name>
    <dbReference type="NCBI Taxonomy" id="412755"/>
    <lineage>
        <taxon>unclassified sequences</taxon>
        <taxon>metagenomes</taxon>
        <taxon>ecological metagenomes</taxon>
    </lineage>
</organism>
<reference evidence="1" key="1">
    <citation type="journal article" date="2015" name="Nature">
        <title>Complex archaea that bridge the gap between prokaryotes and eukaryotes.</title>
        <authorList>
            <person name="Spang A."/>
            <person name="Saw J.H."/>
            <person name="Jorgensen S.L."/>
            <person name="Zaremba-Niedzwiedzka K."/>
            <person name="Martijn J."/>
            <person name="Lind A.E."/>
            <person name="van Eijk R."/>
            <person name="Schleper C."/>
            <person name="Guy L."/>
            <person name="Ettema T.J."/>
        </authorList>
    </citation>
    <scope>NUCLEOTIDE SEQUENCE</scope>
</reference>
<gene>
    <name evidence="1" type="ORF">LCGC14_1560530</name>
</gene>
<accession>A0A0F9L410</accession>
<sequence length="64" mass="7125">MGDYLDSRAYGRVWIPTEDGFGKMSNLLAELIDEARGVTAKMEPELNSLSNGDNFRVCTKLKSI</sequence>
<name>A0A0F9L410_9ZZZZ</name>
<feature type="non-terminal residue" evidence="1">
    <location>
        <position position="64"/>
    </location>
</feature>
<comment type="caution">
    <text evidence="1">The sequence shown here is derived from an EMBL/GenBank/DDBJ whole genome shotgun (WGS) entry which is preliminary data.</text>
</comment>
<proteinExistence type="predicted"/>
<protein>
    <submittedName>
        <fullName evidence="1">Uncharacterized protein</fullName>
    </submittedName>
</protein>
<dbReference type="EMBL" id="LAZR01012049">
    <property type="protein sequence ID" value="KKM45584.1"/>
    <property type="molecule type" value="Genomic_DNA"/>
</dbReference>